<dbReference type="PANTHER" id="PTHR43685">
    <property type="entry name" value="GLYCOSYLTRANSFERASE"/>
    <property type="match status" value="1"/>
</dbReference>
<reference evidence="3" key="1">
    <citation type="journal article" date="2019" name="Int. J. Syst. Evol. Microbiol.">
        <title>The Global Catalogue of Microorganisms (GCM) 10K type strain sequencing project: providing services to taxonomists for standard genome sequencing and annotation.</title>
        <authorList>
            <consortium name="The Broad Institute Genomics Platform"/>
            <consortium name="The Broad Institute Genome Sequencing Center for Infectious Disease"/>
            <person name="Wu L."/>
            <person name="Ma J."/>
        </authorList>
    </citation>
    <scope>NUCLEOTIDE SEQUENCE [LARGE SCALE GENOMIC DNA]</scope>
    <source>
        <strain evidence="3">CGMCC 4.1437</strain>
    </source>
</reference>
<dbReference type="Gene3D" id="3.90.550.10">
    <property type="entry name" value="Spore Coat Polysaccharide Biosynthesis Protein SpsA, Chain A"/>
    <property type="match status" value="1"/>
</dbReference>
<dbReference type="CDD" id="cd00761">
    <property type="entry name" value="Glyco_tranf_GTA_type"/>
    <property type="match status" value="1"/>
</dbReference>
<comment type="caution">
    <text evidence="2">The sequence shown here is derived from an EMBL/GenBank/DDBJ whole genome shotgun (WGS) entry which is preliminary data.</text>
</comment>
<evidence type="ECO:0000259" key="1">
    <source>
        <dbReference type="Pfam" id="PF00535"/>
    </source>
</evidence>
<accession>A0ABW0XDE3</accession>
<evidence type="ECO:0000313" key="3">
    <source>
        <dbReference type="Proteomes" id="UP001595975"/>
    </source>
</evidence>
<keyword evidence="2" id="KW-0808">Transferase</keyword>
<name>A0ABW0XDE3_9ACTN</name>
<proteinExistence type="predicted"/>
<dbReference type="EMBL" id="JBHSOF010000051">
    <property type="protein sequence ID" value="MFC5667124.1"/>
    <property type="molecule type" value="Genomic_DNA"/>
</dbReference>
<dbReference type="Pfam" id="PF00535">
    <property type="entry name" value="Glycos_transf_2"/>
    <property type="match status" value="1"/>
</dbReference>
<dbReference type="SUPFAM" id="SSF53448">
    <property type="entry name" value="Nucleotide-diphospho-sugar transferases"/>
    <property type="match status" value="1"/>
</dbReference>
<protein>
    <submittedName>
        <fullName evidence="2">Glycosyltransferase</fullName>
        <ecNumber evidence="2">2.4.-.-</ecNumber>
    </submittedName>
</protein>
<evidence type="ECO:0000313" key="2">
    <source>
        <dbReference type="EMBL" id="MFC5667124.1"/>
    </source>
</evidence>
<dbReference type="Proteomes" id="UP001595975">
    <property type="component" value="Unassembled WGS sequence"/>
</dbReference>
<dbReference type="RefSeq" id="WP_380228803.1">
    <property type="nucleotide sequence ID" value="NZ_JBHSOF010000051.1"/>
</dbReference>
<keyword evidence="3" id="KW-1185">Reference proteome</keyword>
<dbReference type="InterPro" id="IPR050834">
    <property type="entry name" value="Glycosyltransf_2"/>
</dbReference>
<dbReference type="PANTHER" id="PTHR43685:SF3">
    <property type="entry name" value="SLR2126 PROTEIN"/>
    <property type="match status" value="1"/>
</dbReference>
<dbReference type="EC" id="2.4.-.-" evidence="2"/>
<dbReference type="GO" id="GO:0016757">
    <property type="term" value="F:glycosyltransferase activity"/>
    <property type="evidence" value="ECO:0007669"/>
    <property type="project" value="UniProtKB-KW"/>
</dbReference>
<organism evidence="2 3">
    <name type="scientific">Kitasatospora misakiensis</name>
    <dbReference type="NCBI Taxonomy" id="67330"/>
    <lineage>
        <taxon>Bacteria</taxon>
        <taxon>Bacillati</taxon>
        <taxon>Actinomycetota</taxon>
        <taxon>Actinomycetes</taxon>
        <taxon>Kitasatosporales</taxon>
        <taxon>Streptomycetaceae</taxon>
        <taxon>Kitasatospora</taxon>
    </lineage>
</organism>
<sequence>MNGSDRRTAAACPRPAARDSLYTPVRVVDLDLDEPSGLRSPGGSGAVDPVGRVLALVRLHGHPLGLVTATGTAGDSAALRRALVDAAHRELRVPALSTATPAARPSRVGRARVPAGPVTVSVVVATHNRVGMLGQCLDSLLRNGYPRYEVIVVDNAPADAAAERLIRDRYAGRVRYLREPVAGLARAHNRGLAAAHGEVIAFVDDDTLIDPNWISSIVEVFRADDRVGCVTGLILPAELETPAQAALHAHAGFDKGFATRSWSLRQPPPDHLFPFTAGAFGSGANMAFRTDVLRAFGGFDPLIGTGSPARGGDDLLAFFQVIVNGHTLVYQPEAIVWHRHHRTEEALLRQAYGYGVGLGAYLVAAAVREPHMLPELLRRLPGGLRHAVRRARAEPDPGAAGRFGHTGSAHCAAALRARERRLARLELRGLLYGPVGYLRSRFGTPVAAAVEPAASASASVDPSPSPWG</sequence>
<keyword evidence="2" id="KW-0328">Glycosyltransferase</keyword>
<dbReference type="InterPro" id="IPR029044">
    <property type="entry name" value="Nucleotide-diphossugar_trans"/>
</dbReference>
<feature type="domain" description="Glycosyltransferase 2-like" evidence="1">
    <location>
        <begin position="121"/>
        <end position="293"/>
    </location>
</feature>
<dbReference type="InterPro" id="IPR001173">
    <property type="entry name" value="Glyco_trans_2-like"/>
</dbReference>
<gene>
    <name evidence="2" type="ORF">ACFP3U_29685</name>
</gene>